<dbReference type="NCBIfam" id="TIGR01200">
    <property type="entry name" value="GLPGLI"/>
    <property type="match status" value="1"/>
</dbReference>
<evidence type="ECO:0000313" key="2">
    <source>
        <dbReference type="EMBL" id="RNL49721.1"/>
    </source>
</evidence>
<accession>A0A3N0BLU5</accession>
<dbReference type="EMBL" id="RBEE01000045">
    <property type="protein sequence ID" value="RNL49721.1"/>
    <property type="molecule type" value="Genomic_DNA"/>
</dbReference>
<dbReference type="AlphaFoldDB" id="A0A3N0BLU5"/>
<gene>
    <name evidence="2" type="ORF">D7004_20130</name>
</gene>
<protein>
    <submittedName>
        <fullName evidence="2">GLPGLI family protein</fullName>
    </submittedName>
</protein>
<feature type="signal peptide" evidence="1">
    <location>
        <begin position="1"/>
        <end position="22"/>
    </location>
</feature>
<proteinExistence type="predicted"/>
<feature type="chain" id="PRO_5017961287" evidence="1">
    <location>
        <begin position="23"/>
        <end position="260"/>
    </location>
</feature>
<dbReference type="InterPro" id="IPR005901">
    <property type="entry name" value="GLPGLI"/>
</dbReference>
<name>A0A3N0BLU5_9SPHI</name>
<sequence>MKTVLKLTIICTIIFVTNNGFAQNVHFIKNGVIEFEKRSNMYALIKKKINKDNESYMQQAFEAYKKNNPQFKAAKSTLRFNSDKAMYKFDDDSAPVSNNWLNNNPIADLKNVIATDFKTETSVTQKPVYEATYLVKDSVRKINWKITDETRDIAGYECRRANAIIMDSVYVVAYYCNQIAVSGGPESFTGLPGMILGLALPHDNITWFATKVTEIAVPEKELIPPTKGKPIDNAGLKKVLISVFKDEGDYAQPYLKAFSL</sequence>
<keyword evidence="3" id="KW-1185">Reference proteome</keyword>
<dbReference type="Proteomes" id="UP000274046">
    <property type="component" value="Unassembled WGS sequence"/>
</dbReference>
<dbReference type="Pfam" id="PF22252">
    <property type="entry name" value="PNGase_F-II_N"/>
    <property type="match status" value="1"/>
</dbReference>
<reference evidence="2 3" key="1">
    <citation type="submission" date="2018-10" db="EMBL/GenBank/DDBJ databases">
        <title>Genome sequencing of Pedobacter jejuensis TNB23.</title>
        <authorList>
            <person name="Cho Y.-J."/>
            <person name="Cho A."/>
            <person name="Kim O.-S."/>
        </authorList>
    </citation>
    <scope>NUCLEOTIDE SEQUENCE [LARGE SCALE GENOMIC DNA]</scope>
    <source>
        <strain evidence="2 3">TNB23</strain>
    </source>
</reference>
<dbReference type="OrthoDB" id="1440774at2"/>
<evidence type="ECO:0000256" key="1">
    <source>
        <dbReference type="SAM" id="SignalP"/>
    </source>
</evidence>
<comment type="caution">
    <text evidence="2">The sequence shown here is derived from an EMBL/GenBank/DDBJ whole genome shotgun (WGS) entry which is preliminary data.</text>
</comment>
<organism evidence="2 3">
    <name type="scientific">Pedobacter jejuensis</name>
    <dbReference type="NCBI Taxonomy" id="1268550"/>
    <lineage>
        <taxon>Bacteria</taxon>
        <taxon>Pseudomonadati</taxon>
        <taxon>Bacteroidota</taxon>
        <taxon>Sphingobacteriia</taxon>
        <taxon>Sphingobacteriales</taxon>
        <taxon>Sphingobacteriaceae</taxon>
        <taxon>Pedobacter</taxon>
    </lineage>
</organism>
<dbReference type="RefSeq" id="WP_123207621.1">
    <property type="nucleotide sequence ID" value="NZ_RBEE01000045.1"/>
</dbReference>
<keyword evidence="1" id="KW-0732">Signal</keyword>
<evidence type="ECO:0000313" key="3">
    <source>
        <dbReference type="Proteomes" id="UP000274046"/>
    </source>
</evidence>